<dbReference type="InterPro" id="IPR000742">
    <property type="entry name" value="EGF"/>
</dbReference>
<keyword evidence="8" id="KW-0677">Repeat</keyword>
<accession>A0ABD3KBM6</accession>
<dbReference type="SMART" id="SM00181">
    <property type="entry name" value="EGF"/>
    <property type="match status" value="2"/>
</dbReference>
<keyword evidence="10" id="KW-0418">Kinase</keyword>
<dbReference type="InterPro" id="IPR045274">
    <property type="entry name" value="WAK-like"/>
</dbReference>
<evidence type="ECO:0000256" key="17">
    <source>
        <dbReference type="ARBA" id="ARBA00047951"/>
    </source>
</evidence>
<dbReference type="CDD" id="cd14066">
    <property type="entry name" value="STKc_IRAK"/>
    <property type="match status" value="1"/>
</dbReference>
<feature type="signal peptide" evidence="22">
    <location>
        <begin position="1"/>
        <end position="33"/>
    </location>
</feature>
<dbReference type="Pfam" id="PF07645">
    <property type="entry name" value="EGF_CA"/>
    <property type="match status" value="1"/>
</dbReference>
<reference evidence="25 26" key="1">
    <citation type="submission" date="2024-11" db="EMBL/GenBank/DDBJ databases">
        <title>Chromosome-level genome assembly of Eucalyptus globulus Labill. provides insights into its genome evolution.</title>
        <authorList>
            <person name="Li X."/>
        </authorList>
    </citation>
    <scope>NUCLEOTIDE SEQUENCE [LARGE SCALE GENOMIC DNA]</scope>
    <source>
        <strain evidence="25">CL2024</strain>
        <tissue evidence="25">Fresh tender leaves</tissue>
    </source>
</reference>
<evidence type="ECO:0000256" key="3">
    <source>
        <dbReference type="ARBA" id="ARBA00022536"/>
    </source>
</evidence>
<evidence type="ECO:0000256" key="4">
    <source>
        <dbReference type="ARBA" id="ARBA00022553"/>
    </source>
</evidence>
<dbReference type="SMART" id="SM00220">
    <property type="entry name" value="S_TKc"/>
    <property type="match status" value="1"/>
</dbReference>
<feature type="domain" description="EGF-like" evidence="24">
    <location>
        <begin position="264"/>
        <end position="306"/>
    </location>
</feature>
<dbReference type="SUPFAM" id="SSF57196">
    <property type="entry name" value="EGF/Laminin"/>
    <property type="match status" value="1"/>
</dbReference>
<keyword evidence="9 20" id="KW-0547">Nucleotide-binding</keyword>
<evidence type="ECO:0000256" key="14">
    <source>
        <dbReference type="ARBA" id="ARBA00023157"/>
    </source>
</evidence>
<dbReference type="InterPro" id="IPR011009">
    <property type="entry name" value="Kinase-like_dom_sf"/>
</dbReference>
<dbReference type="GO" id="GO:0016020">
    <property type="term" value="C:membrane"/>
    <property type="evidence" value="ECO:0007669"/>
    <property type="project" value="UniProtKB-SubCell"/>
</dbReference>
<comment type="catalytic activity">
    <reaction evidence="17">
        <text>L-threonyl-[protein] + ATP = O-phospho-L-threonyl-[protein] + ADP + H(+)</text>
        <dbReference type="Rhea" id="RHEA:46608"/>
        <dbReference type="Rhea" id="RHEA-COMP:11060"/>
        <dbReference type="Rhea" id="RHEA-COMP:11605"/>
        <dbReference type="ChEBI" id="CHEBI:15378"/>
        <dbReference type="ChEBI" id="CHEBI:30013"/>
        <dbReference type="ChEBI" id="CHEBI:30616"/>
        <dbReference type="ChEBI" id="CHEBI:61977"/>
        <dbReference type="ChEBI" id="CHEBI:456216"/>
    </reaction>
</comment>
<evidence type="ECO:0000256" key="16">
    <source>
        <dbReference type="ARBA" id="ARBA00047558"/>
    </source>
</evidence>
<keyword evidence="7 22" id="KW-0732">Signal</keyword>
<evidence type="ECO:0000256" key="1">
    <source>
        <dbReference type="ARBA" id="ARBA00004479"/>
    </source>
</evidence>
<keyword evidence="4" id="KW-0597">Phosphoprotein</keyword>
<keyword evidence="12 21" id="KW-1133">Transmembrane helix</keyword>
<dbReference type="PROSITE" id="PS50026">
    <property type="entry name" value="EGF_3"/>
    <property type="match status" value="2"/>
</dbReference>
<dbReference type="GO" id="GO:0005524">
    <property type="term" value="F:ATP binding"/>
    <property type="evidence" value="ECO:0007669"/>
    <property type="project" value="UniProtKB-UniRule"/>
</dbReference>
<evidence type="ECO:0000256" key="12">
    <source>
        <dbReference type="ARBA" id="ARBA00022989"/>
    </source>
</evidence>
<feature type="chain" id="PRO_5044750492" evidence="22">
    <location>
        <begin position="34"/>
        <end position="764"/>
    </location>
</feature>
<dbReference type="Gene3D" id="1.10.510.10">
    <property type="entry name" value="Transferase(Phosphotransferase) domain 1"/>
    <property type="match status" value="1"/>
</dbReference>
<comment type="subcellular location">
    <subcellularLocation>
        <location evidence="1">Membrane</location>
        <topology evidence="1">Single-pass type I membrane protein</topology>
    </subcellularLocation>
</comment>
<evidence type="ECO:0000256" key="9">
    <source>
        <dbReference type="ARBA" id="ARBA00022741"/>
    </source>
</evidence>
<feature type="disulfide bond" evidence="19">
    <location>
        <begin position="272"/>
        <end position="289"/>
    </location>
</feature>
<evidence type="ECO:0000256" key="21">
    <source>
        <dbReference type="SAM" id="Phobius"/>
    </source>
</evidence>
<dbReference type="SUPFAM" id="SSF56112">
    <property type="entry name" value="Protein kinase-like (PK-like)"/>
    <property type="match status" value="1"/>
</dbReference>
<evidence type="ECO:0000256" key="2">
    <source>
        <dbReference type="ARBA" id="ARBA00022527"/>
    </source>
</evidence>
<evidence type="ECO:0000259" key="23">
    <source>
        <dbReference type="PROSITE" id="PS50011"/>
    </source>
</evidence>
<evidence type="ECO:0000259" key="24">
    <source>
        <dbReference type="PROSITE" id="PS50026"/>
    </source>
</evidence>
<evidence type="ECO:0000313" key="26">
    <source>
        <dbReference type="Proteomes" id="UP001634007"/>
    </source>
</evidence>
<dbReference type="PROSITE" id="PS00010">
    <property type="entry name" value="ASX_HYDROXYL"/>
    <property type="match status" value="1"/>
</dbReference>
<keyword evidence="13 21" id="KW-0472">Membrane</keyword>
<keyword evidence="6 21" id="KW-0812">Transmembrane</keyword>
<evidence type="ECO:0000256" key="18">
    <source>
        <dbReference type="ARBA" id="ARBA00058961"/>
    </source>
</evidence>
<evidence type="ECO:0000256" key="19">
    <source>
        <dbReference type="PROSITE-ProRule" id="PRU00076"/>
    </source>
</evidence>
<evidence type="ECO:0000256" key="8">
    <source>
        <dbReference type="ARBA" id="ARBA00022737"/>
    </source>
</evidence>
<proteinExistence type="predicted"/>
<dbReference type="InterPro" id="IPR049883">
    <property type="entry name" value="NOTCH1_EGF-like"/>
</dbReference>
<feature type="binding site" evidence="20">
    <location>
        <position position="463"/>
    </location>
    <ligand>
        <name>ATP</name>
        <dbReference type="ChEBI" id="CHEBI:30616"/>
    </ligand>
</feature>
<evidence type="ECO:0000256" key="5">
    <source>
        <dbReference type="ARBA" id="ARBA00022679"/>
    </source>
</evidence>
<protein>
    <submittedName>
        <fullName evidence="25">Uncharacterized protein</fullName>
    </submittedName>
</protein>
<comment type="function">
    <text evidence="18">Serine/threonine-protein kinase that may function as a signaling receptor of extracellular matrix component. Binding to pectin may have significance in the control of cell expansion, morphogenesis and development.</text>
</comment>
<dbReference type="PROSITE" id="PS00107">
    <property type="entry name" value="PROTEIN_KINASE_ATP"/>
    <property type="match status" value="1"/>
</dbReference>
<dbReference type="Gene3D" id="3.30.200.20">
    <property type="entry name" value="Phosphorylase Kinase, domain 1"/>
    <property type="match status" value="1"/>
</dbReference>
<comment type="caution">
    <text evidence="19">Lacks conserved residue(s) required for the propagation of feature annotation.</text>
</comment>
<evidence type="ECO:0000256" key="22">
    <source>
        <dbReference type="SAM" id="SignalP"/>
    </source>
</evidence>
<dbReference type="AlphaFoldDB" id="A0ABD3KBM6"/>
<dbReference type="InterPro" id="IPR025287">
    <property type="entry name" value="WAK_GUB"/>
</dbReference>
<dbReference type="InterPro" id="IPR000152">
    <property type="entry name" value="EGF-type_Asp/Asn_hydroxyl_site"/>
</dbReference>
<evidence type="ECO:0000256" key="10">
    <source>
        <dbReference type="ARBA" id="ARBA00022777"/>
    </source>
</evidence>
<dbReference type="EMBL" id="JBJKBG010000006">
    <property type="protein sequence ID" value="KAL3737275.1"/>
    <property type="molecule type" value="Genomic_DNA"/>
</dbReference>
<dbReference type="Pfam" id="PF13947">
    <property type="entry name" value="GUB_WAK_bind"/>
    <property type="match status" value="1"/>
</dbReference>
<keyword evidence="15" id="KW-0325">Glycoprotein</keyword>
<comment type="catalytic activity">
    <reaction evidence="16">
        <text>L-seryl-[protein] + ATP = O-phospho-L-seryl-[protein] + ADP + H(+)</text>
        <dbReference type="Rhea" id="RHEA:17989"/>
        <dbReference type="Rhea" id="RHEA-COMP:9863"/>
        <dbReference type="Rhea" id="RHEA-COMP:11604"/>
        <dbReference type="ChEBI" id="CHEBI:15378"/>
        <dbReference type="ChEBI" id="CHEBI:29999"/>
        <dbReference type="ChEBI" id="CHEBI:30616"/>
        <dbReference type="ChEBI" id="CHEBI:83421"/>
        <dbReference type="ChEBI" id="CHEBI:456216"/>
    </reaction>
</comment>
<dbReference type="FunFam" id="3.30.200.20:FF:000043">
    <property type="entry name" value="Wall-associated receptor kinase 2"/>
    <property type="match status" value="1"/>
</dbReference>
<dbReference type="PANTHER" id="PTHR27005:SF468">
    <property type="entry name" value="OS01G0310500 PROTEIN"/>
    <property type="match status" value="1"/>
</dbReference>
<feature type="domain" description="EGF-like" evidence="24">
    <location>
        <begin position="307"/>
        <end position="347"/>
    </location>
</feature>
<dbReference type="SMART" id="SM00179">
    <property type="entry name" value="EGF_CA"/>
    <property type="match status" value="1"/>
</dbReference>
<keyword evidence="11 20" id="KW-0067">ATP-binding</keyword>
<evidence type="ECO:0000256" key="11">
    <source>
        <dbReference type="ARBA" id="ARBA00022840"/>
    </source>
</evidence>
<dbReference type="PROSITE" id="PS00108">
    <property type="entry name" value="PROTEIN_KINASE_ST"/>
    <property type="match status" value="1"/>
</dbReference>
<gene>
    <name evidence="25" type="ORF">ACJRO7_026100</name>
</gene>
<evidence type="ECO:0000256" key="15">
    <source>
        <dbReference type="ARBA" id="ARBA00023180"/>
    </source>
</evidence>
<keyword evidence="14 19" id="KW-1015">Disulfide bond</keyword>
<dbReference type="InterPro" id="IPR000719">
    <property type="entry name" value="Prot_kinase_dom"/>
</dbReference>
<dbReference type="FunFam" id="2.10.25.10:FF:000628">
    <property type="entry name" value="Wall-associated receptor kinase 2"/>
    <property type="match status" value="1"/>
</dbReference>
<dbReference type="PROSITE" id="PS50011">
    <property type="entry name" value="PROTEIN_KINASE_DOM"/>
    <property type="match status" value="1"/>
</dbReference>
<dbReference type="InterPro" id="IPR001881">
    <property type="entry name" value="EGF-like_Ca-bd_dom"/>
</dbReference>
<dbReference type="FunFam" id="1.10.510.10:FF:000084">
    <property type="entry name" value="Wall-associated receptor kinase 2"/>
    <property type="match status" value="1"/>
</dbReference>
<dbReference type="PANTHER" id="PTHR27005">
    <property type="entry name" value="WALL-ASSOCIATED RECEPTOR KINASE-LIKE 21"/>
    <property type="match status" value="1"/>
</dbReference>
<evidence type="ECO:0000256" key="20">
    <source>
        <dbReference type="PROSITE-ProRule" id="PRU10141"/>
    </source>
</evidence>
<feature type="domain" description="Protein kinase" evidence="23">
    <location>
        <begin position="434"/>
        <end position="716"/>
    </location>
</feature>
<comment type="caution">
    <text evidence="25">The sequence shown here is derived from an EMBL/GenBank/DDBJ whole genome shotgun (WGS) entry which is preliminary data.</text>
</comment>
<dbReference type="PROSITE" id="PS01187">
    <property type="entry name" value="EGF_CA"/>
    <property type="match status" value="1"/>
</dbReference>
<evidence type="ECO:0000256" key="7">
    <source>
        <dbReference type="ARBA" id="ARBA00022729"/>
    </source>
</evidence>
<dbReference type="Proteomes" id="UP001634007">
    <property type="component" value="Unassembled WGS sequence"/>
</dbReference>
<dbReference type="CDD" id="cd00054">
    <property type="entry name" value="EGF_CA"/>
    <property type="match status" value="1"/>
</dbReference>
<organism evidence="25 26">
    <name type="scientific">Eucalyptus globulus</name>
    <name type="common">Tasmanian blue gum</name>
    <dbReference type="NCBI Taxonomy" id="34317"/>
    <lineage>
        <taxon>Eukaryota</taxon>
        <taxon>Viridiplantae</taxon>
        <taxon>Streptophyta</taxon>
        <taxon>Embryophyta</taxon>
        <taxon>Tracheophyta</taxon>
        <taxon>Spermatophyta</taxon>
        <taxon>Magnoliopsida</taxon>
        <taxon>eudicotyledons</taxon>
        <taxon>Gunneridae</taxon>
        <taxon>Pentapetalae</taxon>
        <taxon>rosids</taxon>
        <taxon>malvids</taxon>
        <taxon>Myrtales</taxon>
        <taxon>Myrtaceae</taxon>
        <taxon>Myrtoideae</taxon>
        <taxon>Eucalypteae</taxon>
        <taxon>Eucalyptus</taxon>
    </lineage>
</organism>
<dbReference type="InterPro" id="IPR018097">
    <property type="entry name" value="EGF_Ca-bd_CS"/>
</dbReference>
<dbReference type="FunFam" id="2.10.25.10:FF:000038">
    <property type="entry name" value="Fibrillin 2"/>
    <property type="match status" value="1"/>
</dbReference>
<keyword evidence="26" id="KW-1185">Reference proteome</keyword>
<dbReference type="InterPro" id="IPR017441">
    <property type="entry name" value="Protein_kinase_ATP_BS"/>
</dbReference>
<sequence length="764" mass="85056">MERVEGRTMVIHEFLLKFLVLGIIILGPYQSHAAEADYSITKPGCQSSCGNLSIPYPFGSSDSSSDCHFNFTSFIVYCDHSTVPPIPYMWNRSSNLQISDISVEDHEMRISLWVGRDCYNSSGYDQSSSFYPWLTLAKFPISSAKNKFTAVGCDTLAYFHDRRENFSLGCMSLCGNITNVSNGSCSGVGCCETNIPTDSLNYQISFMSFYRHAYVLDFNPCSYAFVAEIGSYNFSIGDFKQLRSRKSTLVLDWAIGKQTCEDAEKDPASYMCKQNTKCANAENGSGYKCTCLEGYQGNPYLENGCHDIDECADPKKYPCEGKCNNTEGNYTCLCPKGYHGYGKKGSENGQGCIVNPSYLMKILVGVAAGIIVLLFGIGFLYFGYKKRKFIRLKEQYFKQNGGLLLQQQLHEHDRTTKNAKIFSAEELEKATNNYDESRIVGRGGYGTVYKGLLPKNVVVAIKKSKLADQSQIEQFINEVIVLSQINHRNVVKLLGCCLETEVPLLVYDFINNGTLFDHIHNPNKSSKLSWEIRLRIASETAGVLSYLHSAASTPIIHRDVKSANILLDDSYTAKVSDFGASRLVPLDQMQLSTMVQGTLGYLDPEYLLTSQLTEKSDVYSFGVVLVELLTGKKALSFDQSEEERSLAMYFLSSLKKGKLFHIVEGIVANGENNEQVTEVANLAKRCLRIKSEERPTMKEVAMELEGLRAMANHPWVNGIDVNPEETICLLGEKTNVYMNSIASTSTGYTDSMKSHVMPPVSSGR</sequence>
<evidence type="ECO:0000313" key="25">
    <source>
        <dbReference type="EMBL" id="KAL3737275.1"/>
    </source>
</evidence>
<name>A0ABD3KBM6_EUCGL</name>
<keyword evidence="3 19" id="KW-0245">EGF-like domain</keyword>
<evidence type="ECO:0000256" key="13">
    <source>
        <dbReference type="ARBA" id="ARBA00023136"/>
    </source>
</evidence>
<dbReference type="InterPro" id="IPR008271">
    <property type="entry name" value="Ser/Thr_kinase_AS"/>
</dbReference>
<feature type="transmembrane region" description="Helical" evidence="21">
    <location>
        <begin position="358"/>
        <end position="384"/>
    </location>
</feature>
<dbReference type="GO" id="GO:0004674">
    <property type="term" value="F:protein serine/threonine kinase activity"/>
    <property type="evidence" value="ECO:0007669"/>
    <property type="project" value="UniProtKB-KW"/>
</dbReference>
<dbReference type="Pfam" id="PF00069">
    <property type="entry name" value="Pkinase"/>
    <property type="match status" value="1"/>
</dbReference>
<evidence type="ECO:0000256" key="6">
    <source>
        <dbReference type="ARBA" id="ARBA00022692"/>
    </source>
</evidence>
<keyword evidence="5" id="KW-0808">Transferase</keyword>
<dbReference type="Gene3D" id="2.10.25.10">
    <property type="entry name" value="Laminin"/>
    <property type="match status" value="2"/>
</dbReference>
<keyword evidence="2" id="KW-0723">Serine/threonine-protein kinase</keyword>